<accession>A0A1I2R931</accession>
<evidence type="ECO:0000313" key="1">
    <source>
        <dbReference type="EMBL" id="SFG37194.1"/>
    </source>
</evidence>
<dbReference type="RefSeq" id="WP_093671594.1">
    <property type="nucleotide sequence ID" value="NZ_FOOY01000009.1"/>
</dbReference>
<evidence type="ECO:0000313" key="2">
    <source>
        <dbReference type="Proteomes" id="UP000198752"/>
    </source>
</evidence>
<dbReference type="InterPro" id="IPR029058">
    <property type="entry name" value="AB_hydrolase_fold"/>
</dbReference>
<dbReference type="EMBL" id="FOOY01000009">
    <property type="protein sequence ID" value="SFG37194.1"/>
    <property type="molecule type" value="Genomic_DNA"/>
</dbReference>
<dbReference type="GO" id="GO:0016787">
    <property type="term" value="F:hydrolase activity"/>
    <property type="evidence" value="ECO:0007669"/>
    <property type="project" value="InterPro"/>
</dbReference>
<keyword evidence="2" id="KW-1185">Reference proteome</keyword>
<dbReference type="PANTHER" id="PTHR15394:SF3">
    <property type="entry name" value="SERINE HYDROLASE RBBP9"/>
    <property type="match status" value="1"/>
</dbReference>
<dbReference type="Pfam" id="PF06821">
    <property type="entry name" value="Ser_hydrolase"/>
    <property type="match status" value="1"/>
</dbReference>
<gene>
    <name evidence="1" type="ORF">SAMN02982927_01498</name>
</gene>
<dbReference type="AlphaFoldDB" id="A0A1I2R931"/>
<dbReference type="InterPro" id="IPR010662">
    <property type="entry name" value="RBBP9/YdeN"/>
</dbReference>
<dbReference type="Proteomes" id="UP000198752">
    <property type="component" value="Unassembled WGS sequence"/>
</dbReference>
<dbReference type="PANTHER" id="PTHR15394">
    <property type="entry name" value="SERINE HYDROLASE RBBP9"/>
    <property type="match status" value="1"/>
</dbReference>
<protein>
    <submittedName>
        <fullName evidence="1">Uncharacterized protein</fullName>
    </submittedName>
</protein>
<reference evidence="2" key="1">
    <citation type="submission" date="2016-10" db="EMBL/GenBank/DDBJ databases">
        <authorList>
            <person name="Varghese N."/>
            <person name="Submissions S."/>
        </authorList>
    </citation>
    <scope>NUCLEOTIDE SEQUENCE [LARGE SCALE GENOMIC DNA]</scope>
    <source>
        <strain evidence="2">ATCC 700379</strain>
    </source>
</reference>
<sequence length="191" mass="22241">MTSYLVLHGLGGSTDGHWQEWLTRELRKRGKRVWFPQFPQWDHPDKETWLNCLDETINEIPDDGPLVVITHSLGCILWIHYASQRNARKVDQLIMVCPPSNQLEQEEIQKFFPLPADKILLRTIAQKSLLILSTNDPFLPQGELQQYFDYHIPCLILPGQGHINIQSGYGAWPWMLHLCLEDVMWIPDSQM</sequence>
<organism evidence="1 2">
    <name type="scientific">Sporolactobacillus nakayamae</name>
    <dbReference type="NCBI Taxonomy" id="269670"/>
    <lineage>
        <taxon>Bacteria</taxon>
        <taxon>Bacillati</taxon>
        <taxon>Bacillota</taxon>
        <taxon>Bacilli</taxon>
        <taxon>Bacillales</taxon>
        <taxon>Sporolactobacillaceae</taxon>
        <taxon>Sporolactobacillus</taxon>
    </lineage>
</organism>
<dbReference type="OrthoDB" id="9804993at2"/>
<name>A0A1I2R931_9BACL</name>
<dbReference type="SUPFAM" id="SSF53474">
    <property type="entry name" value="alpha/beta-Hydrolases"/>
    <property type="match status" value="1"/>
</dbReference>
<proteinExistence type="predicted"/>
<dbReference type="Gene3D" id="3.40.50.1820">
    <property type="entry name" value="alpha/beta hydrolase"/>
    <property type="match status" value="1"/>
</dbReference>